<protein>
    <submittedName>
        <fullName evidence="1">Uncharacterized protein</fullName>
    </submittedName>
</protein>
<name>A0ABQ3XSL5_9ACTN</name>
<dbReference type="Proteomes" id="UP000612282">
    <property type="component" value="Unassembled WGS sequence"/>
</dbReference>
<gene>
    <name evidence="1" type="ORF">Aco03nite_099130</name>
</gene>
<dbReference type="EMBL" id="BOMG01000129">
    <property type="protein sequence ID" value="GID61509.1"/>
    <property type="molecule type" value="Genomic_DNA"/>
</dbReference>
<evidence type="ECO:0000313" key="1">
    <source>
        <dbReference type="EMBL" id="GID61509.1"/>
    </source>
</evidence>
<sequence>MTDRHIIGPGGETVSVTAGVITFTAVVRLDTAREVDHQRHGGILPYVLRHPG</sequence>
<proteinExistence type="predicted"/>
<reference evidence="1 2" key="1">
    <citation type="submission" date="2021-01" db="EMBL/GenBank/DDBJ databases">
        <title>Whole genome shotgun sequence of Actinoplanes couchii NBRC 106145.</title>
        <authorList>
            <person name="Komaki H."/>
            <person name="Tamura T."/>
        </authorList>
    </citation>
    <scope>NUCLEOTIDE SEQUENCE [LARGE SCALE GENOMIC DNA]</scope>
    <source>
        <strain evidence="1 2">NBRC 106145</strain>
    </source>
</reference>
<comment type="caution">
    <text evidence="1">The sequence shown here is derived from an EMBL/GenBank/DDBJ whole genome shotgun (WGS) entry which is preliminary data.</text>
</comment>
<organism evidence="1 2">
    <name type="scientific">Actinoplanes couchii</name>
    <dbReference type="NCBI Taxonomy" id="403638"/>
    <lineage>
        <taxon>Bacteria</taxon>
        <taxon>Bacillati</taxon>
        <taxon>Actinomycetota</taxon>
        <taxon>Actinomycetes</taxon>
        <taxon>Micromonosporales</taxon>
        <taxon>Micromonosporaceae</taxon>
        <taxon>Actinoplanes</taxon>
    </lineage>
</organism>
<dbReference type="RefSeq" id="WP_203809565.1">
    <property type="nucleotide sequence ID" value="NZ_BAAAQE010000105.1"/>
</dbReference>
<keyword evidence="2" id="KW-1185">Reference proteome</keyword>
<evidence type="ECO:0000313" key="2">
    <source>
        <dbReference type="Proteomes" id="UP000612282"/>
    </source>
</evidence>
<accession>A0ABQ3XSL5</accession>